<evidence type="ECO:0000259" key="2">
    <source>
        <dbReference type="PROSITE" id="PS51782"/>
    </source>
</evidence>
<dbReference type="InterPro" id="IPR018392">
    <property type="entry name" value="LysM"/>
</dbReference>
<proteinExistence type="predicted"/>
<dbReference type="SMART" id="SM00257">
    <property type="entry name" value="LysM"/>
    <property type="match status" value="1"/>
</dbReference>
<dbReference type="SUPFAM" id="SSF54106">
    <property type="entry name" value="LysM domain"/>
    <property type="match status" value="1"/>
</dbReference>
<gene>
    <name evidence="3" type="ORF">BK131_03500</name>
</gene>
<dbReference type="PANTHER" id="PTHR34700">
    <property type="entry name" value="POTASSIUM BINDING PROTEIN KBP"/>
    <property type="match status" value="1"/>
</dbReference>
<evidence type="ECO:0000313" key="3">
    <source>
        <dbReference type="EMBL" id="OMF17052.1"/>
    </source>
</evidence>
<dbReference type="Proteomes" id="UP000187134">
    <property type="component" value="Unassembled WGS sequence"/>
</dbReference>
<dbReference type="Pfam" id="PF01476">
    <property type="entry name" value="LysM"/>
    <property type="match status" value="1"/>
</dbReference>
<feature type="region of interest" description="Disordered" evidence="1">
    <location>
        <begin position="149"/>
        <end position="174"/>
    </location>
</feature>
<dbReference type="PANTHER" id="PTHR34700:SF4">
    <property type="entry name" value="PHAGE-LIKE ELEMENT PBSX PROTEIN XKDP"/>
    <property type="match status" value="1"/>
</dbReference>
<sequence>MSRSREIWLSWNNNAERLRLPVNPPDITIGNASQTTTVDVAGIGEVAIINDPVLKTFEFSSFFPATWGPYCEYEDIPNPKQAVAMIEKWKASNKPIRFLVSGTAWNFAATVEDFVYREEGGDVETIYYDLSLREYKFVTIRKLDTSKKASNGSTKVTTSSTAARPSTKTTPASYTVKSGDSLWKIAQANGTTWQKLAEINKIKAPYTIKPGQGLKLK</sequence>
<protein>
    <recommendedName>
        <fullName evidence="2">LysM domain-containing protein</fullName>
    </recommendedName>
</protein>
<dbReference type="CDD" id="cd00118">
    <property type="entry name" value="LysM"/>
    <property type="match status" value="1"/>
</dbReference>
<dbReference type="InterPro" id="IPR052196">
    <property type="entry name" value="Bact_Kbp"/>
</dbReference>
<dbReference type="PROSITE" id="PS51782">
    <property type="entry name" value="LYSM"/>
    <property type="match status" value="1"/>
</dbReference>
<evidence type="ECO:0000256" key="1">
    <source>
        <dbReference type="SAM" id="MobiDB-lite"/>
    </source>
</evidence>
<reference evidence="3 4" key="1">
    <citation type="submission" date="2016-11" db="EMBL/GenBank/DDBJ databases">
        <title>Paenibacillus species isolates.</title>
        <authorList>
            <person name="Beno S.M."/>
        </authorList>
    </citation>
    <scope>NUCLEOTIDE SEQUENCE [LARGE SCALE GENOMIC DNA]</scope>
    <source>
        <strain evidence="3 4">FSL H8-0246</strain>
    </source>
</reference>
<dbReference type="OrthoDB" id="9800780at2"/>
<accession>A0A1R1C4J1</accession>
<comment type="caution">
    <text evidence="3">The sequence shown here is derived from an EMBL/GenBank/DDBJ whole genome shotgun (WGS) entry which is preliminary data.</text>
</comment>
<dbReference type="RefSeq" id="WP_076330452.1">
    <property type="nucleotide sequence ID" value="NZ_MRTJ01000001.1"/>
</dbReference>
<evidence type="ECO:0000313" key="4">
    <source>
        <dbReference type="Proteomes" id="UP000187134"/>
    </source>
</evidence>
<name>A0A1R1C4J1_PAEAM</name>
<dbReference type="EMBL" id="MRTJ01000001">
    <property type="protein sequence ID" value="OMF17052.1"/>
    <property type="molecule type" value="Genomic_DNA"/>
</dbReference>
<feature type="domain" description="LysM" evidence="2">
    <location>
        <begin position="172"/>
        <end position="216"/>
    </location>
</feature>
<organism evidence="3 4">
    <name type="scientific">Paenibacillus amylolyticus</name>
    <dbReference type="NCBI Taxonomy" id="1451"/>
    <lineage>
        <taxon>Bacteria</taxon>
        <taxon>Bacillati</taxon>
        <taxon>Bacillota</taxon>
        <taxon>Bacilli</taxon>
        <taxon>Bacillales</taxon>
        <taxon>Paenibacillaceae</taxon>
        <taxon>Paenibacillus</taxon>
    </lineage>
</organism>
<dbReference type="InterPro" id="IPR036779">
    <property type="entry name" value="LysM_dom_sf"/>
</dbReference>
<dbReference type="Gene3D" id="3.10.350.10">
    <property type="entry name" value="LysM domain"/>
    <property type="match status" value="1"/>
</dbReference>
<dbReference type="AlphaFoldDB" id="A0A1R1C4J1"/>